<protein>
    <submittedName>
        <fullName evidence="1">Uncharacterized protein</fullName>
    </submittedName>
</protein>
<dbReference type="Proteomes" id="UP000836387">
    <property type="component" value="Unassembled WGS sequence"/>
</dbReference>
<comment type="caution">
    <text evidence="1">The sequence shown here is derived from an EMBL/GenBank/DDBJ whole genome shotgun (WGS) entry which is preliminary data.</text>
</comment>
<organism evidence="1 2">
    <name type="scientific">Clonostachys rosea f. rosea IK726</name>
    <dbReference type="NCBI Taxonomy" id="1349383"/>
    <lineage>
        <taxon>Eukaryota</taxon>
        <taxon>Fungi</taxon>
        <taxon>Dikarya</taxon>
        <taxon>Ascomycota</taxon>
        <taxon>Pezizomycotina</taxon>
        <taxon>Sordariomycetes</taxon>
        <taxon>Hypocreomycetidae</taxon>
        <taxon>Hypocreales</taxon>
        <taxon>Bionectriaceae</taxon>
        <taxon>Clonostachys</taxon>
    </lineage>
</organism>
<proteinExistence type="predicted"/>
<sequence>MSGMLASLAKWLDRTRRWKKTPNTRTQANSLNANPRDQLEGQETTRNLQGAALDGRRSNEFARYIPETAEPVPALPIVRPRLLTPSASREDLSFSATNVTAQCAIFGRLPFEIRRRILVEAFGGHTVHMDLSFDHPELPADEAHFDGSKENFPNHGNRHLDERKNWHMEVPQLRVDTSLPKGWIWRSSECHRRYPWKSRDELKGKQVDRYTNAAEDRCRFGGGLWPRMCQWWSGDGPSKCCIGAMGWLLSCRQAYSEGIDVLYGTNMIHTASKQMMLHLDELILPQRLSIIKSVELVWFFKPYPWSHSKSGPLDDLLTFNKFLAILSRVLPNLRSCYLALQGDILPRVPGEGYVPCMEDVSKSVKITDRDIMRPIDSMVGKLGSQVTDFRVALSSLAYQAYQGRRAEASKLGKAIVEQVHDGHLIERHWRSIDKGTNLKGYWIQLGHRDLIRNPHQIYCFSSPPEIPEEDQVFERPFGLEGHSEHLIT</sequence>
<name>A0ACA9UA18_BIOOC</name>
<reference evidence="1" key="1">
    <citation type="submission" date="2020-04" db="EMBL/GenBank/DDBJ databases">
        <authorList>
            <person name="Broberg M."/>
        </authorList>
    </citation>
    <scope>NUCLEOTIDE SEQUENCE</scope>
</reference>
<dbReference type="EMBL" id="CADEHS020000108">
    <property type="protein sequence ID" value="CAG9949872.1"/>
    <property type="molecule type" value="Genomic_DNA"/>
</dbReference>
<keyword evidence="2" id="KW-1185">Reference proteome</keyword>
<gene>
    <name evidence="1" type="ORF">CRV2_00015384</name>
</gene>
<accession>A0ACA9UA18</accession>
<reference evidence="1" key="2">
    <citation type="submission" date="2021-10" db="EMBL/GenBank/DDBJ databases">
        <authorList>
            <person name="Piombo E."/>
        </authorList>
    </citation>
    <scope>NUCLEOTIDE SEQUENCE</scope>
</reference>
<evidence type="ECO:0000313" key="1">
    <source>
        <dbReference type="EMBL" id="CAG9949872.1"/>
    </source>
</evidence>
<evidence type="ECO:0000313" key="2">
    <source>
        <dbReference type="Proteomes" id="UP000836387"/>
    </source>
</evidence>